<reference evidence="3 4" key="1">
    <citation type="submission" date="2020-04" db="EMBL/GenBank/DDBJ databases">
        <authorList>
            <person name="Hitch T.C.A."/>
            <person name="Wylensek D."/>
            <person name="Clavel T."/>
        </authorList>
    </citation>
    <scope>NUCLEOTIDE SEQUENCE [LARGE SCALE GENOMIC DNA]</scope>
    <source>
        <strain evidence="3 4">Med78_4-601-WT-2</strain>
    </source>
</reference>
<evidence type="ECO:0000313" key="3">
    <source>
        <dbReference type="EMBL" id="NME10363.1"/>
    </source>
</evidence>
<keyword evidence="1" id="KW-0472">Membrane</keyword>
<dbReference type="Proteomes" id="UP000573963">
    <property type="component" value="Unassembled WGS sequence"/>
</dbReference>
<keyword evidence="1" id="KW-0812">Transmembrane</keyword>
<dbReference type="RefSeq" id="WP_168932448.1">
    <property type="nucleotide sequence ID" value="NZ_JABAFD010000008.1"/>
</dbReference>
<dbReference type="InterPro" id="IPR025436">
    <property type="entry name" value="DUF4179"/>
</dbReference>
<sequence>MNEYKSFNDVEFDIENYEEVSVNKELIKSKVKSKLNKRKSKSKKILAASISGLLLIGGVFVFCEPVYANMYKVMYDIKNALGLESNLEDYKTVVGQSITKNGLTITLNEVVLDKDVLIVSTTYKFKEELEDGNITSFGDVYINGKSISSGGGGRGTIIDKNTVEEVFRYTLDEDVKKDDLDIKITYSNPIYFKNKKEHTINGEWVFEFKTNRKDLELDTKSLKLNQSFELGKDETITLKEYRTNALGPNIIYDRNIHNKDLVDYDIKLLGKDNLGNNVEFYLINANENKGKLTLSNLEENLDKNATELKLVPYAAKQPNTSGKMSDDFKKIGDEFTINLNELK</sequence>
<protein>
    <submittedName>
        <fullName evidence="3">DUF4179 domain-containing protein</fullName>
    </submittedName>
</protein>
<dbReference type="Pfam" id="PF13786">
    <property type="entry name" value="DUF4179"/>
    <property type="match status" value="1"/>
</dbReference>
<feature type="transmembrane region" description="Helical" evidence="1">
    <location>
        <begin position="45"/>
        <end position="62"/>
    </location>
</feature>
<proteinExistence type="predicted"/>
<name>A0AA44DMQ3_PARBF</name>
<gene>
    <name evidence="3" type="ORF">HF875_12580</name>
</gene>
<dbReference type="Gene3D" id="2.60.40.1630">
    <property type="entry name" value="bacillus anthracis domain"/>
    <property type="match status" value="1"/>
</dbReference>
<dbReference type="EMBL" id="JABAFD010000008">
    <property type="protein sequence ID" value="NME10363.1"/>
    <property type="molecule type" value="Genomic_DNA"/>
</dbReference>
<keyword evidence="1" id="KW-1133">Transmembrane helix</keyword>
<comment type="caution">
    <text evidence="3">The sequence shown here is derived from an EMBL/GenBank/DDBJ whole genome shotgun (WGS) entry which is preliminary data.</text>
</comment>
<accession>A0AA44DMQ3</accession>
<feature type="domain" description="DUF4179" evidence="2">
    <location>
        <begin position="38"/>
        <end position="124"/>
    </location>
</feature>
<organism evidence="3 4">
    <name type="scientific">Paraclostridium bifermentans</name>
    <name type="common">Clostridium bifermentans</name>
    <dbReference type="NCBI Taxonomy" id="1490"/>
    <lineage>
        <taxon>Bacteria</taxon>
        <taxon>Bacillati</taxon>
        <taxon>Bacillota</taxon>
        <taxon>Clostridia</taxon>
        <taxon>Peptostreptococcales</taxon>
        <taxon>Peptostreptococcaceae</taxon>
        <taxon>Paraclostridium</taxon>
    </lineage>
</organism>
<dbReference type="AlphaFoldDB" id="A0AA44DMQ3"/>
<evidence type="ECO:0000259" key="2">
    <source>
        <dbReference type="Pfam" id="PF13786"/>
    </source>
</evidence>
<evidence type="ECO:0000256" key="1">
    <source>
        <dbReference type="SAM" id="Phobius"/>
    </source>
</evidence>
<evidence type="ECO:0000313" key="4">
    <source>
        <dbReference type="Proteomes" id="UP000573963"/>
    </source>
</evidence>